<evidence type="ECO:0000256" key="5">
    <source>
        <dbReference type="HAMAP-Rule" id="MF_00651"/>
    </source>
</evidence>
<dbReference type="SMART" id="SM00732">
    <property type="entry name" value="YqgFc"/>
    <property type="match status" value="1"/>
</dbReference>
<protein>
    <recommendedName>
        <fullName evidence="5">Putative pre-16S rRNA nuclease</fullName>
        <ecNumber evidence="5">3.1.-.-</ecNumber>
    </recommendedName>
</protein>
<feature type="domain" description="YqgF/RNase H-like" evidence="6">
    <location>
        <begin position="2"/>
        <end position="102"/>
    </location>
</feature>
<keyword evidence="1 5" id="KW-0963">Cytoplasm</keyword>
<name>A0AA42BLU9_9ALTE</name>
<dbReference type="CDD" id="cd16964">
    <property type="entry name" value="YqgF"/>
    <property type="match status" value="1"/>
</dbReference>
<keyword evidence="3 5" id="KW-0540">Nuclease</keyword>
<dbReference type="InterPro" id="IPR012337">
    <property type="entry name" value="RNaseH-like_sf"/>
</dbReference>
<dbReference type="Gene3D" id="3.30.420.140">
    <property type="entry name" value="YqgF/RNase H-like domain"/>
    <property type="match status" value="1"/>
</dbReference>
<evidence type="ECO:0000259" key="6">
    <source>
        <dbReference type="SMART" id="SM00732"/>
    </source>
</evidence>
<dbReference type="InterPro" id="IPR006641">
    <property type="entry name" value="YqgF/RNaseH-like_dom"/>
</dbReference>
<dbReference type="HAMAP" id="MF_00651">
    <property type="entry name" value="Nuclease_YqgF"/>
    <property type="match status" value="1"/>
</dbReference>
<evidence type="ECO:0000256" key="3">
    <source>
        <dbReference type="ARBA" id="ARBA00022722"/>
    </source>
</evidence>
<comment type="function">
    <text evidence="5">Could be a nuclease involved in processing of the 5'-end of pre-16S rRNA.</text>
</comment>
<evidence type="ECO:0000313" key="7">
    <source>
        <dbReference type="EMBL" id="MCP3427942.1"/>
    </source>
</evidence>
<dbReference type="PANTHER" id="PTHR33317:SF4">
    <property type="entry name" value="POLYNUCLEOTIDYL TRANSFERASE, RIBONUCLEASE H-LIKE SUPERFAMILY PROTEIN"/>
    <property type="match status" value="1"/>
</dbReference>
<keyword evidence="8" id="KW-1185">Reference proteome</keyword>
<organism evidence="7 8">
    <name type="scientific">Opacimonas viscosa</name>
    <dbReference type="NCBI Taxonomy" id="2961944"/>
    <lineage>
        <taxon>Bacteria</taxon>
        <taxon>Pseudomonadati</taxon>
        <taxon>Pseudomonadota</taxon>
        <taxon>Gammaproteobacteria</taxon>
        <taxon>Alteromonadales</taxon>
        <taxon>Alteromonadaceae</taxon>
        <taxon>Opacimonas</taxon>
    </lineage>
</organism>
<dbReference type="NCBIfam" id="TIGR00250">
    <property type="entry name" value="RNAse_H_YqgF"/>
    <property type="match status" value="1"/>
</dbReference>
<dbReference type="EC" id="3.1.-.-" evidence="5"/>
<reference evidence="7" key="1">
    <citation type="submission" date="2022-07" db="EMBL/GenBank/DDBJ databases">
        <title>Characterization of the Novel Bacterium Alteromonas immobilis LMIT006 and Alteromonas gregis LMIT007.</title>
        <authorList>
            <person name="Lin X."/>
        </authorList>
    </citation>
    <scope>NUCLEOTIDE SEQUENCE</scope>
    <source>
        <strain evidence="7">LMIT007</strain>
    </source>
</reference>
<dbReference type="AlphaFoldDB" id="A0AA42BLU9"/>
<evidence type="ECO:0000256" key="2">
    <source>
        <dbReference type="ARBA" id="ARBA00022517"/>
    </source>
</evidence>
<keyword evidence="2 5" id="KW-0690">Ribosome biogenesis</keyword>
<accession>A0AA42BLU9</accession>
<dbReference type="InterPro" id="IPR005227">
    <property type="entry name" value="YqgF"/>
</dbReference>
<keyword evidence="4 5" id="KW-0378">Hydrolase</keyword>
<dbReference type="RefSeq" id="WP_254098797.1">
    <property type="nucleotide sequence ID" value="NZ_JANATA010000003.1"/>
</dbReference>
<dbReference type="EMBL" id="JANATA010000003">
    <property type="protein sequence ID" value="MCP3427942.1"/>
    <property type="molecule type" value="Genomic_DNA"/>
</dbReference>
<dbReference type="SUPFAM" id="SSF53098">
    <property type="entry name" value="Ribonuclease H-like"/>
    <property type="match status" value="1"/>
</dbReference>
<dbReference type="GO" id="GO:0005829">
    <property type="term" value="C:cytosol"/>
    <property type="evidence" value="ECO:0007669"/>
    <property type="project" value="TreeGrafter"/>
</dbReference>
<evidence type="ECO:0000256" key="4">
    <source>
        <dbReference type="ARBA" id="ARBA00022801"/>
    </source>
</evidence>
<comment type="subcellular location">
    <subcellularLocation>
        <location evidence="5">Cytoplasm</location>
    </subcellularLocation>
</comment>
<gene>
    <name evidence="7" type="primary">ruvX</name>
    <name evidence="7" type="ORF">NLF92_03160</name>
</gene>
<dbReference type="GO" id="GO:0016788">
    <property type="term" value="F:hydrolase activity, acting on ester bonds"/>
    <property type="evidence" value="ECO:0007669"/>
    <property type="project" value="UniProtKB-UniRule"/>
</dbReference>
<dbReference type="GO" id="GO:0000967">
    <property type="term" value="P:rRNA 5'-end processing"/>
    <property type="evidence" value="ECO:0007669"/>
    <property type="project" value="UniProtKB-UniRule"/>
</dbReference>
<dbReference type="Proteomes" id="UP001165413">
    <property type="component" value="Unassembled WGS sequence"/>
</dbReference>
<proteinExistence type="inferred from homology"/>
<dbReference type="PANTHER" id="PTHR33317">
    <property type="entry name" value="POLYNUCLEOTIDYL TRANSFERASE, RIBONUCLEASE H-LIKE SUPERFAMILY PROTEIN"/>
    <property type="match status" value="1"/>
</dbReference>
<sequence length="138" mass="15454">MSTYLAFDFGTKSIGVAVGQTITNTAQPLAAIKANDGKADWQIFIQLCREWEPAKLLVGIPYNMDGTEQEMTLRARKFARRLSAQCHKEVFEVDERLTTTDAKSRLFELGGFKKLTKDKIDSVSACVIFEGWLASQND</sequence>
<dbReference type="GO" id="GO:0004518">
    <property type="term" value="F:nuclease activity"/>
    <property type="evidence" value="ECO:0007669"/>
    <property type="project" value="UniProtKB-KW"/>
</dbReference>
<dbReference type="InterPro" id="IPR037027">
    <property type="entry name" value="YqgF/RNaseH-like_dom_sf"/>
</dbReference>
<dbReference type="Pfam" id="PF03652">
    <property type="entry name" value="RuvX"/>
    <property type="match status" value="1"/>
</dbReference>
<comment type="caution">
    <text evidence="7">The sequence shown here is derived from an EMBL/GenBank/DDBJ whole genome shotgun (WGS) entry which is preliminary data.</text>
</comment>
<comment type="similarity">
    <text evidence="5">Belongs to the YqgF HJR family.</text>
</comment>
<evidence type="ECO:0000313" key="8">
    <source>
        <dbReference type="Proteomes" id="UP001165413"/>
    </source>
</evidence>
<evidence type="ECO:0000256" key="1">
    <source>
        <dbReference type="ARBA" id="ARBA00022490"/>
    </source>
</evidence>